<dbReference type="SUPFAM" id="SSF54106">
    <property type="entry name" value="LysM domain"/>
    <property type="match status" value="1"/>
</dbReference>
<dbReference type="EMBL" id="AE009440">
    <property type="protein sequence ID" value="AAP98737.1"/>
    <property type="molecule type" value="Genomic_DNA"/>
</dbReference>
<sequence>MHAKLSFFILLSLLFSGIDCSRLHAAGRSPSLQGVLAEIEDISAKLASHEVEIVMLSERLDEQDSKCQKWTAAKPETLAQKIRELESDQKALAKTLAVLTTSVKDLQTNLQSKLQEIQKDHRALAQDLRLVRRSLLALVDSSSPGAYADFSDPVPENIYIVREGDSLSKIAKKYKLSVTELKKINKLDSDAIYAGQRLCLQRNKQ</sequence>
<dbReference type="InterPro" id="IPR036779">
    <property type="entry name" value="LysM_dom_sf"/>
</dbReference>
<dbReference type="RefSeq" id="WP_010883417.1">
    <property type="nucleotide sequence ID" value="NC_005043.1"/>
</dbReference>
<proteinExistence type="predicted"/>
<protein>
    <submittedName>
        <fullName evidence="3">Protein p60</fullName>
    </submittedName>
</protein>
<evidence type="ECO:0000313" key="4">
    <source>
        <dbReference type="Proteomes" id="UP000000424"/>
    </source>
</evidence>
<organism evidence="3 4">
    <name type="scientific">Chlamydia pneumoniae</name>
    <name type="common">Chlamydophila pneumoniae</name>
    <dbReference type="NCBI Taxonomy" id="83558"/>
    <lineage>
        <taxon>Bacteria</taxon>
        <taxon>Pseudomonadati</taxon>
        <taxon>Chlamydiota</taxon>
        <taxon>Chlamydiia</taxon>
        <taxon>Chlamydiales</taxon>
        <taxon>Chlamydiaceae</taxon>
        <taxon>Chlamydia/Chlamydophila group</taxon>
        <taxon>Chlamydia</taxon>
    </lineage>
</organism>
<accession>A0ABM5LD61</accession>
<dbReference type="GeneID" id="45050836"/>
<feature type="domain" description="LysM" evidence="2">
    <location>
        <begin position="157"/>
        <end position="200"/>
    </location>
</feature>
<reference evidence="3" key="1">
    <citation type="submission" date="2002-05" db="EMBL/GenBank/DDBJ databases">
        <title>The genome sequence of Chlamydia pneumoniae TW183 and comparison with other Chlamydia strains based on whole genome sequence analysis.</title>
        <authorList>
            <person name="Geng M.M."/>
            <person name="Schuhmacher A."/>
            <person name="Muehldorfer I."/>
            <person name="Bensch K.W."/>
            <person name="Schaefer K.P."/>
            <person name="Schneider S."/>
            <person name="Pohl T."/>
            <person name="Essig A."/>
            <person name="Marre R."/>
            <person name="Melchers K."/>
        </authorList>
    </citation>
    <scope>NUCLEOTIDE SEQUENCE [LARGE SCALE GENOMIC DNA]</scope>
    <source>
        <strain evidence="3">TW-183</strain>
    </source>
</reference>
<keyword evidence="1" id="KW-0175">Coiled coil</keyword>
<dbReference type="Pfam" id="PF01476">
    <property type="entry name" value="LysM"/>
    <property type="match status" value="1"/>
</dbReference>
<evidence type="ECO:0000313" key="3">
    <source>
        <dbReference type="EMBL" id="AAP98737.1"/>
    </source>
</evidence>
<dbReference type="Proteomes" id="UP000000424">
    <property type="component" value="Chromosome"/>
</dbReference>
<dbReference type="PROSITE" id="PS51782">
    <property type="entry name" value="LYSM"/>
    <property type="match status" value="1"/>
</dbReference>
<dbReference type="PANTHER" id="PTHR33734">
    <property type="entry name" value="LYSM DOMAIN-CONTAINING GPI-ANCHORED PROTEIN 2"/>
    <property type="match status" value="1"/>
</dbReference>
<dbReference type="SMART" id="SM00257">
    <property type="entry name" value="LysM"/>
    <property type="match status" value="1"/>
</dbReference>
<dbReference type="CDD" id="cd00118">
    <property type="entry name" value="LysM"/>
    <property type="match status" value="1"/>
</dbReference>
<dbReference type="Gene3D" id="3.10.350.10">
    <property type="entry name" value="LysM domain"/>
    <property type="match status" value="1"/>
</dbReference>
<gene>
    <name evidence="3" type="ordered locus">CpB0808</name>
</gene>
<name>A0ABM5LD61_CHLPN</name>
<evidence type="ECO:0000259" key="2">
    <source>
        <dbReference type="PROSITE" id="PS51782"/>
    </source>
</evidence>
<dbReference type="PANTHER" id="PTHR33734:SF22">
    <property type="entry name" value="MEMBRANE-BOUND LYTIC MUREIN TRANSGLYCOSYLASE D"/>
    <property type="match status" value="1"/>
</dbReference>
<evidence type="ECO:0000256" key="1">
    <source>
        <dbReference type="SAM" id="Coils"/>
    </source>
</evidence>
<dbReference type="InterPro" id="IPR018392">
    <property type="entry name" value="LysM"/>
</dbReference>
<feature type="coiled-coil region" evidence="1">
    <location>
        <begin position="32"/>
        <end position="59"/>
    </location>
</feature>
<keyword evidence="4" id="KW-1185">Reference proteome</keyword>